<comment type="similarity">
    <text evidence="1">Belongs to the peptidase S10 family.</text>
</comment>
<evidence type="ECO:0000256" key="5">
    <source>
        <dbReference type="ARBA" id="ARBA00022801"/>
    </source>
</evidence>
<dbReference type="GO" id="GO:0006508">
    <property type="term" value="P:proteolysis"/>
    <property type="evidence" value="ECO:0007669"/>
    <property type="project" value="UniProtKB-KW"/>
</dbReference>
<evidence type="ECO:0000256" key="6">
    <source>
        <dbReference type="ARBA" id="ARBA00023180"/>
    </source>
</evidence>
<dbReference type="InterPro" id="IPR033124">
    <property type="entry name" value="Ser_caboxypep_his_AS"/>
</dbReference>
<evidence type="ECO:0000256" key="2">
    <source>
        <dbReference type="ARBA" id="ARBA00022645"/>
    </source>
</evidence>
<evidence type="ECO:0000256" key="1">
    <source>
        <dbReference type="ARBA" id="ARBA00009431"/>
    </source>
</evidence>
<dbReference type="GO" id="GO:0004185">
    <property type="term" value="F:serine-type carboxypeptidase activity"/>
    <property type="evidence" value="ECO:0007669"/>
    <property type="project" value="InterPro"/>
</dbReference>
<evidence type="ECO:0000256" key="7">
    <source>
        <dbReference type="SAM" id="SignalP"/>
    </source>
</evidence>
<dbReference type="InterPro" id="IPR029058">
    <property type="entry name" value="AB_hydrolase_fold"/>
</dbReference>
<dbReference type="EMBL" id="KZ826392">
    <property type="protein sequence ID" value="PYI02607.1"/>
    <property type="molecule type" value="Genomic_DNA"/>
</dbReference>
<organism evidence="8 9">
    <name type="scientific">Aspergillus sclerotiicarbonarius (strain CBS 121057 / IBT 28362)</name>
    <dbReference type="NCBI Taxonomy" id="1448318"/>
    <lineage>
        <taxon>Eukaryota</taxon>
        <taxon>Fungi</taxon>
        <taxon>Dikarya</taxon>
        <taxon>Ascomycota</taxon>
        <taxon>Pezizomycotina</taxon>
        <taxon>Eurotiomycetes</taxon>
        <taxon>Eurotiomycetidae</taxon>
        <taxon>Eurotiales</taxon>
        <taxon>Aspergillaceae</taxon>
        <taxon>Aspergillus</taxon>
        <taxon>Aspergillus subgen. Circumdati</taxon>
    </lineage>
</organism>
<protein>
    <submittedName>
        <fullName evidence="8">Alpha/beta-hydrolase</fullName>
    </submittedName>
</protein>
<feature type="signal peptide" evidence="7">
    <location>
        <begin position="1"/>
        <end position="18"/>
    </location>
</feature>
<dbReference type="GO" id="GO:0000324">
    <property type="term" value="C:fungal-type vacuole"/>
    <property type="evidence" value="ECO:0007669"/>
    <property type="project" value="TreeGrafter"/>
</dbReference>
<reference evidence="8 9" key="1">
    <citation type="submission" date="2018-02" db="EMBL/GenBank/DDBJ databases">
        <title>The genomes of Aspergillus section Nigri reveals drivers in fungal speciation.</title>
        <authorList>
            <consortium name="DOE Joint Genome Institute"/>
            <person name="Vesth T.C."/>
            <person name="Nybo J."/>
            <person name="Theobald S."/>
            <person name="Brandl J."/>
            <person name="Frisvad J.C."/>
            <person name="Nielsen K.F."/>
            <person name="Lyhne E.K."/>
            <person name="Kogle M.E."/>
            <person name="Kuo A."/>
            <person name="Riley R."/>
            <person name="Clum A."/>
            <person name="Nolan M."/>
            <person name="Lipzen A."/>
            <person name="Salamov A."/>
            <person name="Henrissat B."/>
            <person name="Wiebenga A."/>
            <person name="De vries R.P."/>
            <person name="Grigoriev I.V."/>
            <person name="Mortensen U.H."/>
            <person name="Andersen M.R."/>
            <person name="Baker S.E."/>
        </authorList>
    </citation>
    <scope>NUCLEOTIDE SEQUENCE [LARGE SCALE GENOMIC DNA]</scope>
    <source>
        <strain evidence="8 9">CBS 121057</strain>
    </source>
</reference>
<keyword evidence="9" id="KW-1185">Reference proteome</keyword>
<dbReference type="Proteomes" id="UP000248423">
    <property type="component" value="Unassembled WGS sequence"/>
</dbReference>
<gene>
    <name evidence="8" type="ORF">BO78DRAFT_324745</name>
</gene>
<dbReference type="SUPFAM" id="SSF53474">
    <property type="entry name" value="alpha/beta-Hydrolases"/>
    <property type="match status" value="1"/>
</dbReference>
<keyword evidence="2" id="KW-0121">Carboxypeptidase</keyword>
<dbReference type="PROSITE" id="PS00560">
    <property type="entry name" value="CARBOXYPEPT_SER_HIS"/>
    <property type="match status" value="1"/>
</dbReference>
<dbReference type="PANTHER" id="PTHR11802:SF189">
    <property type="entry name" value="CARBOXYPEPTIDASE"/>
    <property type="match status" value="1"/>
</dbReference>
<dbReference type="AlphaFoldDB" id="A0A319DY04"/>
<dbReference type="PRINTS" id="PR00724">
    <property type="entry name" value="CRBOXYPTASEC"/>
</dbReference>
<evidence type="ECO:0000256" key="3">
    <source>
        <dbReference type="ARBA" id="ARBA00022670"/>
    </source>
</evidence>
<evidence type="ECO:0000313" key="9">
    <source>
        <dbReference type="Proteomes" id="UP000248423"/>
    </source>
</evidence>
<evidence type="ECO:0000313" key="8">
    <source>
        <dbReference type="EMBL" id="PYI02607.1"/>
    </source>
</evidence>
<keyword evidence="6" id="KW-0325">Glycoprotein</keyword>
<accession>A0A319DY04</accession>
<dbReference type="PANTHER" id="PTHR11802">
    <property type="entry name" value="SERINE PROTEASE FAMILY S10 SERINE CARBOXYPEPTIDASE"/>
    <property type="match status" value="1"/>
</dbReference>
<sequence>MIASKLISAALLSGVVLAQYPPTPEGLTTINSAILPGVTITYKKVPGDICDSTSDSYAGYVNFPENTMKDAIQDFPVHLFFWYFESQSDPKTSPLAIWLQGGPGGSSMFGAFTENGPCSVADDSQTTRPNEYSWTKYANMLYIDQPVQTGFSYDILINGTLDLVSMDITPGSGTPGPLNRTGTFSSQTLTSTANTTTNAARHLWNFAQVWLQEFDVYKKQSQNDRVNLWTESYGGRYGPGFAAYFHQQNEKLINRRNPFKPINLDTLGVINGCIDLLTQETSDPEYAYNKNTFGITAINKSQYDAAINAYTKPGGCQDQIQNCLQLAKTNDPLMYGNITTVNQACFDTSTYCQAEVEAAYIFTSKRGFYDIFHCNLDPFPANYFIGYLTSPNVQQALGVPINFTLLSNTVGKAFNQTGDYPRRDPKGYLGDIAYLLDSGVQVALLYGDRDFACNWVGGERASLSVAYTSSSAFQNAGYANVTSDSSIWGQVRQHGTFSFTRIYQSGHMIPSYQPEAAVEIFRRVMNGKDVQTGEFDVTASYSTNGTAQSTHTDQVPDAPEPTCYLWSLSGTCAKNQIDAVADQTAEIVDFVVMRPEQPADACPYTPTSGNSLILKYRTFANFLGRGEGRSEDGHDML</sequence>
<dbReference type="STRING" id="1448318.A0A319DY04"/>
<dbReference type="Gene3D" id="3.40.50.1820">
    <property type="entry name" value="alpha/beta hydrolase"/>
    <property type="match status" value="1"/>
</dbReference>
<evidence type="ECO:0000256" key="4">
    <source>
        <dbReference type="ARBA" id="ARBA00022729"/>
    </source>
</evidence>
<name>A0A319DY04_ASPSB</name>
<feature type="chain" id="PRO_5016407738" evidence="7">
    <location>
        <begin position="19"/>
        <end position="637"/>
    </location>
</feature>
<dbReference type="OrthoDB" id="443318at2759"/>
<dbReference type="Pfam" id="PF00450">
    <property type="entry name" value="Peptidase_S10"/>
    <property type="match status" value="1"/>
</dbReference>
<keyword evidence="5 8" id="KW-0378">Hydrolase</keyword>
<keyword evidence="3" id="KW-0645">Protease</keyword>
<proteinExistence type="inferred from homology"/>
<dbReference type="InterPro" id="IPR001563">
    <property type="entry name" value="Peptidase_S10"/>
</dbReference>
<dbReference type="VEuPathDB" id="FungiDB:BO78DRAFT_324745"/>
<keyword evidence="4 7" id="KW-0732">Signal</keyword>